<comment type="caution">
    <text evidence="7">The sequence shown here is derived from an EMBL/GenBank/DDBJ whole genome shotgun (WGS) entry which is preliminary data.</text>
</comment>
<feature type="transmembrane region" description="Helical" evidence="5">
    <location>
        <begin position="117"/>
        <end position="139"/>
    </location>
</feature>
<dbReference type="AlphaFoldDB" id="A0A5N3XPH9"/>
<comment type="subcellular location">
    <subcellularLocation>
        <location evidence="1">Membrane</location>
        <topology evidence="1">Multi-pass membrane protein</topology>
    </subcellularLocation>
</comment>
<dbReference type="EMBL" id="VCEB01000006">
    <property type="protein sequence ID" value="KAB0375847.1"/>
    <property type="molecule type" value="Genomic_DNA"/>
</dbReference>
<dbReference type="GO" id="GO:0090374">
    <property type="term" value="P:oligopeptide export from mitochondrion"/>
    <property type="evidence" value="ECO:0007669"/>
    <property type="project" value="TreeGrafter"/>
</dbReference>
<keyword evidence="8" id="KW-1185">Reference proteome</keyword>
<dbReference type="InterPro" id="IPR039421">
    <property type="entry name" value="Type_1_exporter"/>
</dbReference>
<organism evidence="7 8">
    <name type="scientific">Muntiacus reevesi</name>
    <name type="common">Reeves' muntjac</name>
    <name type="synonym">Cervus reevesi</name>
    <dbReference type="NCBI Taxonomy" id="9886"/>
    <lineage>
        <taxon>Eukaryota</taxon>
        <taxon>Metazoa</taxon>
        <taxon>Chordata</taxon>
        <taxon>Craniata</taxon>
        <taxon>Vertebrata</taxon>
        <taxon>Euteleostomi</taxon>
        <taxon>Mammalia</taxon>
        <taxon>Eutheria</taxon>
        <taxon>Laurasiatheria</taxon>
        <taxon>Artiodactyla</taxon>
        <taxon>Ruminantia</taxon>
        <taxon>Pecora</taxon>
        <taxon>Cervidae</taxon>
        <taxon>Muntiacinae</taxon>
        <taxon>Muntiacus</taxon>
    </lineage>
</organism>
<dbReference type="Gene3D" id="1.20.1560.10">
    <property type="entry name" value="ABC transporter type 1, transmembrane domain"/>
    <property type="match status" value="1"/>
</dbReference>
<evidence type="ECO:0000256" key="2">
    <source>
        <dbReference type="ARBA" id="ARBA00022692"/>
    </source>
</evidence>
<evidence type="ECO:0000259" key="6">
    <source>
        <dbReference type="PROSITE" id="PS50929"/>
    </source>
</evidence>
<evidence type="ECO:0000256" key="3">
    <source>
        <dbReference type="ARBA" id="ARBA00022989"/>
    </source>
</evidence>
<feature type="domain" description="ABC transmembrane type-1" evidence="6">
    <location>
        <begin position="63"/>
        <end position="147"/>
    </location>
</feature>
<dbReference type="Pfam" id="PF00005">
    <property type="entry name" value="ABC_tran"/>
    <property type="match status" value="1"/>
</dbReference>
<dbReference type="GO" id="GO:0005743">
    <property type="term" value="C:mitochondrial inner membrane"/>
    <property type="evidence" value="ECO:0007669"/>
    <property type="project" value="TreeGrafter"/>
</dbReference>
<dbReference type="GO" id="GO:0016887">
    <property type="term" value="F:ATP hydrolysis activity"/>
    <property type="evidence" value="ECO:0007669"/>
    <property type="project" value="InterPro"/>
</dbReference>
<dbReference type="SUPFAM" id="SSF52540">
    <property type="entry name" value="P-loop containing nucleoside triphosphate hydrolases"/>
    <property type="match status" value="1"/>
</dbReference>
<gene>
    <name evidence="7" type="ORF">FD755_012490</name>
</gene>
<evidence type="ECO:0000256" key="4">
    <source>
        <dbReference type="ARBA" id="ARBA00023136"/>
    </source>
</evidence>
<dbReference type="InterPro" id="IPR036640">
    <property type="entry name" value="ABC1_TM_sf"/>
</dbReference>
<reference evidence="7 8" key="1">
    <citation type="submission" date="2019-06" db="EMBL/GenBank/DDBJ databases">
        <title>Discovery of a novel chromosome fission-fusion reversal in muntjac.</title>
        <authorList>
            <person name="Mudd A.B."/>
            <person name="Bredeson J.V."/>
            <person name="Baum R."/>
            <person name="Hockemeyer D."/>
            <person name="Rokhsar D.S."/>
        </authorList>
    </citation>
    <scope>NUCLEOTIDE SEQUENCE [LARGE SCALE GENOMIC DNA]</scope>
    <source>
        <strain evidence="7">UCam_UCB_Mr</strain>
        <tissue evidence="7">Fibroblast cell line</tissue>
    </source>
</reference>
<sequence>MATHSSTLAWRIPWTEEPGGLHVYSLHFGVTPGGCGFSSSSLTLTCDAGHEDYGFLSYIPPSFSGRYQKHLENAKRIGILKAISANISMGTAFLLIYSSYALAFCYGSTLVIAKEYIIGNAITVFSSILIGAFSIGQVAPCIDAFANARGAAYAIFAIIDNDPKIDSFSERGHKPDNIKGNLEFKDVHFSYPARPDVKILKGLNLRVESGQTVALVGNSGCGKSTVVQLVQRLL</sequence>
<evidence type="ECO:0000256" key="5">
    <source>
        <dbReference type="SAM" id="Phobius"/>
    </source>
</evidence>
<proteinExistence type="predicted"/>
<dbReference type="Pfam" id="PF00664">
    <property type="entry name" value="ABC_membrane"/>
    <property type="match status" value="1"/>
</dbReference>
<evidence type="ECO:0000313" key="8">
    <source>
        <dbReference type="Proteomes" id="UP000326062"/>
    </source>
</evidence>
<dbReference type="Gene3D" id="3.40.50.300">
    <property type="entry name" value="P-loop containing nucleotide triphosphate hydrolases"/>
    <property type="match status" value="1"/>
</dbReference>
<dbReference type="Proteomes" id="UP000326062">
    <property type="component" value="Chromosome 6"/>
</dbReference>
<dbReference type="InterPro" id="IPR027417">
    <property type="entry name" value="P-loop_NTPase"/>
</dbReference>
<dbReference type="InterPro" id="IPR003439">
    <property type="entry name" value="ABC_transporter-like_ATP-bd"/>
</dbReference>
<keyword evidence="2 5" id="KW-0812">Transmembrane</keyword>
<name>A0A5N3XPH9_MUNRE</name>
<dbReference type="PANTHER" id="PTHR43394:SF27">
    <property type="entry name" value="ATP-DEPENDENT TRANSLOCASE ABCB1-LIKE"/>
    <property type="match status" value="1"/>
</dbReference>
<protein>
    <recommendedName>
        <fullName evidence="6">ABC transmembrane type-1 domain-containing protein</fullName>
    </recommendedName>
</protein>
<dbReference type="PANTHER" id="PTHR43394">
    <property type="entry name" value="ATP-DEPENDENT PERMEASE MDL1, MITOCHONDRIAL"/>
    <property type="match status" value="1"/>
</dbReference>
<keyword evidence="3 5" id="KW-1133">Transmembrane helix</keyword>
<keyword evidence="4 5" id="KW-0472">Membrane</keyword>
<accession>A0A5N3XPH9</accession>
<dbReference type="SUPFAM" id="SSF90123">
    <property type="entry name" value="ABC transporter transmembrane region"/>
    <property type="match status" value="1"/>
</dbReference>
<dbReference type="GO" id="GO:0005524">
    <property type="term" value="F:ATP binding"/>
    <property type="evidence" value="ECO:0007669"/>
    <property type="project" value="InterPro"/>
</dbReference>
<dbReference type="PROSITE" id="PS50929">
    <property type="entry name" value="ABC_TM1F"/>
    <property type="match status" value="1"/>
</dbReference>
<evidence type="ECO:0000313" key="7">
    <source>
        <dbReference type="EMBL" id="KAB0375847.1"/>
    </source>
</evidence>
<evidence type="ECO:0000256" key="1">
    <source>
        <dbReference type="ARBA" id="ARBA00004141"/>
    </source>
</evidence>
<dbReference type="InterPro" id="IPR011527">
    <property type="entry name" value="ABC1_TM_dom"/>
</dbReference>
<dbReference type="GO" id="GO:0015421">
    <property type="term" value="F:ABC-type oligopeptide transporter activity"/>
    <property type="evidence" value="ECO:0007669"/>
    <property type="project" value="TreeGrafter"/>
</dbReference>